<dbReference type="InterPro" id="IPR051806">
    <property type="entry name" value="HAD-like_SPP"/>
</dbReference>
<sequence length="257" mass="27056">MVADSMDTGVTSPSAETATVHFTAILSDMDGTIFDSTAAVVRHWTRIANELEIPPSAILSTSHGRRTIDILRIHAPHLANTTYVQHVESLIPKLYAADATILPGSATLIDTLTATQAPWAIVTSGTSVLVGSWMAAMNLPLPKHLVTADDVTNGKPDPECYRLGLAKVFGVAATDEGLAALETERVVVFEDAPAGIRAGKAAGCTVIALLTTHSREQAVEAGADWIVKDLSCVKAVKSDGKGVHLEITGERVVSNRG</sequence>
<proteinExistence type="predicted"/>
<organism evidence="1 2">
    <name type="scientific">Orbilia brochopaga</name>
    <dbReference type="NCBI Taxonomy" id="3140254"/>
    <lineage>
        <taxon>Eukaryota</taxon>
        <taxon>Fungi</taxon>
        <taxon>Dikarya</taxon>
        <taxon>Ascomycota</taxon>
        <taxon>Pezizomycotina</taxon>
        <taxon>Orbiliomycetes</taxon>
        <taxon>Orbiliales</taxon>
        <taxon>Orbiliaceae</taxon>
        <taxon>Orbilia</taxon>
    </lineage>
</organism>
<evidence type="ECO:0000313" key="2">
    <source>
        <dbReference type="Proteomes" id="UP001375240"/>
    </source>
</evidence>
<comment type="caution">
    <text evidence="1">The sequence shown here is derived from an EMBL/GenBank/DDBJ whole genome shotgun (WGS) entry which is preliminary data.</text>
</comment>
<dbReference type="AlphaFoldDB" id="A0AAV9VF76"/>
<dbReference type="SFLD" id="SFLDG01129">
    <property type="entry name" value="C1.5:_HAD__Beta-PGM__Phosphata"/>
    <property type="match status" value="1"/>
</dbReference>
<reference evidence="1 2" key="1">
    <citation type="submission" date="2019-10" db="EMBL/GenBank/DDBJ databases">
        <authorList>
            <person name="Palmer J.M."/>
        </authorList>
    </citation>
    <scope>NUCLEOTIDE SEQUENCE [LARGE SCALE GENOMIC DNA]</scope>
    <source>
        <strain evidence="1 2">TWF696</strain>
    </source>
</reference>
<dbReference type="SUPFAM" id="SSF56784">
    <property type="entry name" value="HAD-like"/>
    <property type="match status" value="1"/>
</dbReference>
<dbReference type="Pfam" id="PF13419">
    <property type="entry name" value="HAD_2"/>
    <property type="match status" value="1"/>
</dbReference>
<dbReference type="InterPro" id="IPR023198">
    <property type="entry name" value="PGP-like_dom2"/>
</dbReference>
<name>A0AAV9VF76_9PEZI</name>
<dbReference type="GO" id="GO:0050308">
    <property type="term" value="F:sugar-phosphatase activity"/>
    <property type="evidence" value="ECO:0007669"/>
    <property type="project" value="TreeGrafter"/>
</dbReference>
<dbReference type="NCBIfam" id="TIGR01509">
    <property type="entry name" value="HAD-SF-IA-v3"/>
    <property type="match status" value="1"/>
</dbReference>
<dbReference type="EMBL" id="JAVHNQ010000001">
    <property type="protein sequence ID" value="KAK6359824.1"/>
    <property type="molecule type" value="Genomic_DNA"/>
</dbReference>
<keyword evidence="2" id="KW-1185">Reference proteome</keyword>
<evidence type="ECO:0000313" key="1">
    <source>
        <dbReference type="EMBL" id="KAK6359824.1"/>
    </source>
</evidence>
<gene>
    <name evidence="1" type="ORF">TWF696_000960</name>
</gene>
<dbReference type="PANTHER" id="PTHR43481:SF4">
    <property type="entry name" value="GLYCEROL-1-PHOSPHATE PHOSPHOHYDROLASE 1-RELATED"/>
    <property type="match status" value="1"/>
</dbReference>
<protein>
    <submittedName>
        <fullName evidence="1">Uncharacterized protein</fullName>
    </submittedName>
</protein>
<dbReference type="InterPro" id="IPR041492">
    <property type="entry name" value="HAD_2"/>
</dbReference>
<dbReference type="SFLD" id="SFLDS00003">
    <property type="entry name" value="Haloacid_Dehalogenase"/>
    <property type="match status" value="1"/>
</dbReference>
<dbReference type="Gene3D" id="3.40.50.1000">
    <property type="entry name" value="HAD superfamily/HAD-like"/>
    <property type="match status" value="1"/>
</dbReference>
<dbReference type="InterPro" id="IPR036412">
    <property type="entry name" value="HAD-like_sf"/>
</dbReference>
<dbReference type="PANTHER" id="PTHR43481">
    <property type="entry name" value="FRUCTOSE-1-PHOSPHATE PHOSPHATASE"/>
    <property type="match status" value="1"/>
</dbReference>
<dbReference type="Gene3D" id="1.10.150.240">
    <property type="entry name" value="Putative phosphatase, domain 2"/>
    <property type="match status" value="1"/>
</dbReference>
<dbReference type="InterPro" id="IPR006439">
    <property type="entry name" value="HAD-SF_hydro_IA"/>
</dbReference>
<accession>A0AAV9VF76</accession>
<dbReference type="Proteomes" id="UP001375240">
    <property type="component" value="Unassembled WGS sequence"/>
</dbReference>
<dbReference type="CDD" id="cd07527">
    <property type="entry name" value="HAD_ScGPP-like"/>
    <property type="match status" value="1"/>
</dbReference>
<dbReference type="InterPro" id="IPR023214">
    <property type="entry name" value="HAD_sf"/>
</dbReference>